<protein>
    <submittedName>
        <fullName evidence="1">Uncharacterized protein</fullName>
    </submittedName>
</protein>
<organism evidence="1">
    <name type="scientific">Arundo donax</name>
    <name type="common">Giant reed</name>
    <name type="synonym">Donax arundinaceus</name>
    <dbReference type="NCBI Taxonomy" id="35708"/>
    <lineage>
        <taxon>Eukaryota</taxon>
        <taxon>Viridiplantae</taxon>
        <taxon>Streptophyta</taxon>
        <taxon>Embryophyta</taxon>
        <taxon>Tracheophyta</taxon>
        <taxon>Spermatophyta</taxon>
        <taxon>Magnoliopsida</taxon>
        <taxon>Liliopsida</taxon>
        <taxon>Poales</taxon>
        <taxon>Poaceae</taxon>
        <taxon>PACMAD clade</taxon>
        <taxon>Arundinoideae</taxon>
        <taxon>Arundineae</taxon>
        <taxon>Arundo</taxon>
    </lineage>
</organism>
<evidence type="ECO:0000313" key="1">
    <source>
        <dbReference type="EMBL" id="JAD24505.1"/>
    </source>
</evidence>
<reference evidence="1" key="2">
    <citation type="journal article" date="2015" name="Data Brief">
        <title>Shoot transcriptome of the giant reed, Arundo donax.</title>
        <authorList>
            <person name="Barrero R.A."/>
            <person name="Guerrero F.D."/>
            <person name="Moolhuijzen P."/>
            <person name="Goolsby J.A."/>
            <person name="Tidwell J."/>
            <person name="Bellgard S.E."/>
            <person name="Bellgard M.I."/>
        </authorList>
    </citation>
    <scope>NUCLEOTIDE SEQUENCE</scope>
    <source>
        <tissue evidence="1">Shoot tissue taken approximately 20 cm above the soil surface</tissue>
    </source>
</reference>
<dbReference type="AlphaFoldDB" id="A0A0A8YGR4"/>
<sequence length="71" mass="7729">MPQTVARCIDALSSLRLMCSAERGMGATCPALVTRSSGCRIQQCPHLIKTLAAATMIYTCAQFLGCHVRWK</sequence>
<name>A0A0A8YGR4_ARUDO</name>
<reference evidence="1" key="1">
    <citation type="submission" date="2014-09" db="EMBL/GenBank/DDBJ databases">
        <authorList>
            <person name="Magalhaes I.L.F."/>
            <person name="Oliveira U."/>
            <person name="Santos F.R."/>
            <person name="Vidigal T.H.D.A."/>
            <person name="Brescovit A.D."/>
            <person name="Santos A.J."/>
        </authorList>
    </citation>
    <scope>NUCLEOTIDE SEQUENCE</scope>
    <source>
        <tissue evidence="1">Shoot tissue taken approximately 20 cm above the soil surface</tissue>
    </source>
</reference>
<accession>A0A0A8YGR4</accession>
<proteinExistence type="predicted"/>
<dbReference type="EMBL" id="GBRH01273390">
    <property type="protein sequence ID" value="JAD24505.1"/>
    <property type="molecule type" value="Transcribed_RNA"/>
</dbReference>